<keyword evidence="6 11" id="KW-0418">Kinase</keyword>
<dbReference type="PRINTS" id="PR00344">
    <property type="entry name" value="BCTRLSENSOR"/>
</dbReference>
<keyword evidence="9" id="KW-0472">Membrane</keyword>
<dbReference type="InterPro" id="IPR003594">
    <property type="entry name" value="HATPase_dom"/>
</dbReference>
<dbReference type="Pfam" id="PF02518">
    <property type="entry name" value="HATPase_c"/>
    <property type="match status" value="1"/>
</dbReference>
<dbReference type="GO" id="GO:0000155">
    <property type="term" value="F:phosphorelay sensor kinase activity"/>
    <property type="evidence" value="ECO:0007669"/>
    <property type="project" value="InterPro"/>
</dbReference>
<evidence type="ECO:0000256" key="6">
    <source>
        <dbReference type="ARBA" id="ARBA00022777"/>
    </source>
</evidence>
<gene>
    <name evidence="11" type="ORF">ADIWIN_1668</name>
</gene>
<evidence type="ECO:0000256" key="9">
    <source>
        <dbReference type="SAM" id="Phobius"/>
    </source>
</evidence>
<feature type="transmembrane region" description="Helical" evidence="9">
    <location>
        <begin position="145"/>
        <end position="165"/>
    </location>
</feature>
<feature type="transmembrane region" description="Helical" evidence="9">
    <location>
        <begin position="12"/>
        <end position="33"/>
    </location>
</feature>
<comment type="caution">
    <text evidence="11">The sequence shown here is derived from an EMBL/GenBank/DDBJ whole genome shotgun (WGS) entry which is preliminary data.</text>
</comment>
<dbReference type="InterPro" id="IPR036890">
    <property type="entry name" value="HATPase_C_sf"/>
</dbReference>
<keyword evidence="9" id="KW-1133">Transmembrane helix</keyword>
<name>S7VV68_9FLAO</name>
<evidence type="ECO:0000256" key="1">
    <source>
        <dbReference type="ARBA" id="ARBA00000085"/>
    </source>
</evidence>
<dbReference type="Gene3D" id="1.10.287.130">
    <property type="match status" value="1"/>
</dbReference>
<dbReference type="RefSeq" id="WP_020898147.1">
    <property type="nucleotide sequence ID" value="NZ_ATMR01000094.1"/>
</dbReference>
<dbReference type="CDD" id="cd00082">
    <property type="entry name" value="HisKA"/>
    <property type="match status" value="1"/>
</dbReference>
<dbReference type="SMART" id="SM00388">
    <property type="entry name" value="HisKA"/>
    <property type="match status" value="1"/>
</dbReference>
<dbReference type="Gene3D" id="3.30.565.10">
    <property type="entry name" value="Histidine kinase-like ATPase, C-terminal domain"/>
    <property type="match status" value="1"/>
</dbReference>
<evidence type="ECO:0000256" key="4">
    <source>
        <dbReference type="ARBA" id="ARBA00022679"/>
    </source>
</evidence>
<dbReference type="PANTHER" id="PTHR43065">
    <property type="entry name" value="SENSOR HISTIDINE KINASE"/>
    <property type="match status" value="1"/>
</dbReference>
<dbReference type="InterPro" id="IPR003661">
    <property type="entry name" value="HisK_dim/P_dom"/>
</dbReference>
<dbReference type="Pfam" id="PF00512">
    <property type="entry name" value="HisKA"/>
    <property type="match status" value="1"/>
</dbReference>
<dbReference type="InterPro" id="IPR004358">
    <property type="entry name" value="Sig_transdc_His_kin-like_C"/>
</dbReference>
<dbReference type="EMBL" id="ATMR01000094">
    <property type="protein sequence ID" value="EPR73237.1"/>
    <property type="molecule type" value="Genomic_DNA"/>
</dbReference>
<dbReference type="SUPFAM" id="SSF55874">
    <property type="entry name" value="ATPase domain of HSP90 chaperone/DNA topoisomerase II/histidine kinase"/>
    <property type="match status" value="1"/>
</dbReference>
<evidence type="ECO:0000256" key="7">
    <source>
        <dbReference type="ARBA" id="ARBA00022840"/>
    </source>
</evidence>
<dbReference type="InterPro" id="IPR036097">
    <property type="entry name" value="HisK_dim/P_sf"/>
</dbReference>
<reference evidence="11 12" key="1">
    <citation type="journal article" date="2013" name="Genome Announc.">
        <title>Draft Genome Sequence of Winogradskyella psychrotolerans RS-3T, Isolated from the Marine Transect of Kongsfjorden, Ny-Alesund, Svalbard, Arctic Ocean.</title>
        <authorList>
            <person name="Kumar Pinnaka A."/>
            <person name="Ara S."/>
            <person name="Singh A."/>
            <person name="Shivaji S."/>
        </authorList>
    </citation>
    <scope>NUCLEOTIDE SEQUENCE [LARGE SCALE GENOMIC DNA]</scope>
    <source>
        <strain evidence="11 12">RS-3</strain>
    </source>
</reference>
<dbReference type="SUPFAM" id="SSF47384">
    <property type="entry name" value="Homodimeric domain of signal transducing histidine kinase"/>
    <property type="match status" value="1"/>
</dbReference>
<dbReference type="OrthoDB" id="9815750at2"/>
<keyword evidence="8" id="KW-0902">Two-component regulatory system</keyword>
<dbReference type="SMART" id="SM00387">
    <property type="entry name" value="HATPase_c"/>
    <property type="match status" value="1"/>
</dbReference>
<organism evidence="11 12">
    <name type="scientific">Winogradskyella psychrotolerans RS-3</name>
    <dbReference type="NCBI Taxonomy" id="641526"/>
    <lineage>
        <taxon>Bacteria</taxon>
        <taxon>Pseudomonadati</taxon>
        <taxon>Bacteroidota</taxon>
        <taxon>Flavobacteriia</taxon>
        <taxon>Flavobacteriales</taxon>
        <taxon>Flavobacteriaceae</taxon>
        <taxon>Winogradskyella</taxon>
    </lineage>
</organism>
<dbReference type="Proteomes" id="UP000014962">
    <property type="component" value="Unassembled WGS sequence"/>
</dbReference>
<dbReference type="eggNOG" id="COG5000">
    <property type="taxonomic scope" value="Bacteria"/>
</dbReference>
<dbReference type="EC" id="2.7.13.3" evidence="2"/>
<keyword evidence="4" id="KW-0808">Transferase</keyword>
<dbReference type="AlphaFoldDB" id="S7VV68"/>
<evidence type="ECO:0000313" key="11">
    <source>
        <dbReference type="EMBL" id="EPR73237.1"/>
    </source>
</evidence>
<dbReference type="PATRIC" id="fig|641526.4.peg.1654"/>
<protein>
    <recommendedName>
        <fullName evidence="2">histidine kinase</fullName>
        <ecNumber evidence="2">2.7.13.3</ecNumber>
    </recommendedName>
</protein>
<keyword evidence="5" id="KW-0547">Nucleotide-binding</keyword>
<dbReference type="InterPro" id="IPR005467">
    <property type="entry name" value="His_kinase_dom"/>
</dbReference>
<keyword evidence="12" id="KW-1185">Reference proteome</keyword>
<dbReference type="STRING" id="641526.ADIWIN_1668"/>
<comment type="catalytic activity">
    <reaction evidence="1">
        <text>ATP + protein L-histidine = ADP + protein N-phospho-L-histidine.</text>
        <dbReference type="EC" id="2.7.13.3"/>
    </reaction>
</comment>
<evidence type="ECO:0000313" key="12">
    <source>
        <dbReference type="Proteomes" id="UP000014962"/>
    </source>
</evidence>
<sequence>MTFSFNRNIIRWIIIISSFIIISLILWNTYTFFQNFKAEERSKMKTWSMALIDIGTIKANDEVNEVTGHVITETIISTPVLVIDNNGELSTSRNIDESLLSSPIEVQKLVDKFKGENTRIEVNMGTTSKQFIYYGNSPLLNKLKYYPLALLLIILLFGAVVYFFYRSSKIAEQNKLWTGMAKETAHQIGTPLSSLVGWAEILKTEAVNPEYILEIEKDIDRLQTITERFSKIGSVPTLKNLDIVEVTKSSYEYLKSRSSKLINFEIVIPDREIPINLNEELYSWTIENLVKNAIDAMRGKGDLKLELTQLENQVFINISDTGKGIPKSSFTKIFEPGYTTKKRGWGLGLSLAKRIVEDYHNGKIKVLTSEIGNGTTIQILLRQV</sequence>
<feature type="domain" description="Histidine kinase" evidence="10">
    <location>
        <begin position="183"/>
        <end position="384"/>
    </location>
</feature>
<evidence type="ECO:0000256" key="2">
    <source>
        <dbReference type="ARBA" id="ARBA00012438"/>
    </source>
</evidence>
<evidence type="ECO:0000256" key="5">
    <source>
        <dbReference type="ARBA" id="ARBA00022741"/>
    </source>
</evidence>
<dbReference type="PANTHER" id="PTHR43065:SF46">
    <property type="entry name" value="C4-DICARBOXYLATE TRANSPORT SENSOR PROTEIN DCTB"/>
    <property type="match status" value="1"/>
</dbReference>
<proteinExistence type="predicted"/>
<dbReference type="PROSITE" id="PS50109">
    <property type="entry name" value="HIS_KIN"/>
    <property type="match status" value="1"/>
</dbReference>
<keyword evidence="7" id="KW-0067">ATP-binding</keyword>
<evidence type="ECO:0000256" key="3">
    <source>
        <dbReference type="ARBA" id="ARBA00022553"/>
    </source>
</evidence>
<evidence type="ECO:0000259" key="10">
    <source>
        <dbReference type="PROSITE" id="PS50109"/>
    </source>
</evidence>
<evidence type="ECO:0000256" key="8">
    <source>
        <dbReference type="ARBA" id="ARBA00023012"/>
    </source>
</evidence>
<accession>S7VV68</accession>
<keyword evidence="3" id="KW-0597">Phosphoprotein</keyword>
<dbReference type="GO" id="GO:0005524">
    <property type="term" value="F:ATP binding"/>
    <property type="evidence" value="ECO:0007669"/>
    <property type="project" value="UniProtKB-KW"/>
</dbReference>
<keyword evidence="9" id="KW-0812">Transmembrane</keyword>